<dbReference type="Gene3D" id="3.50.30.50">
    <property type="entry name" value="Putative cyclase"/>
    <property type="match status" value="1"/>
</dbReference>
<gene>
    <name evidence="1" type="ORF">EDM52_23750</name>
</gene>
<sequence>MSTSTKDLLGDLLAGIVSGGIEVVDLAQPLNENTPVMQLPEPFVNTGTFRYNRLSNYDENGPAWYWNDFTTGEHVGTHFDAPRHWISGKGQDGVDTLPMKNMIGEACVIDVKQKCQENPDFLLTVADILEFESVHGKIPEHAYLILHTGWAEYNDNHEKFFNVGADGMPHTPGFAPEASEFLAKERKILGVGVETVGTDAGIAATLEPAFPSHYYMHEANRYGMASLANVDKLPPRGAIIIATPLKITDGSGSPIRPIALVPRAK</sequence>
<dbReference type="GO" id="GO:0004061">
    <property type="term" value="F:arylformamidase activity"/>
    <property type="evidence" value="ECO:0007669"/>
    <property type="project" value="InterPro"/>
</dbReference>
<dbReference type="AlphaFoldDB" id="A0A3M8BPA0"/>
<dbReference type="EMBL" id="RHHR01000076">
    <property type="protein sequence ID" value="RNB65230.1"/>
    <property type="molecule type" value="Genomic_DNA"/>
</dbReference>
<comment type="caution">
    <text evidence="1">The sequence shown here is derived from an EMBL/GenBank/DDBJ whole genome shotgun (WGS) entry which is preliminary data.</text>
</comment>
<dbReference type="Proteomes" id="UP000282028">
    <property type="component" value="Unassembled WGS sequence"/>
</dbReference>
<dbReference type="SUPFAM" id="SSF102198">
    <property type="entry name" value="Putative cyclase"/>
    <property type="match status" value="1"/>
</dbReference>
<protein>
    <submittedName>
        <fullName evidence="1">Cyclase family protein</fullName>
    </submittedName>
</protein>
<reference evidence="1 2" key="1">
    <citation type="submission" date="2018-10" db="EMBL/GenBank/DDBJ databases">
        <title>Phylogenomics of Brevibacillus.</title>
        <authorList>
            <person name="Dunlap C."/>
        </authorList>
    </citation>
    <scope>NUCLEOTIDE SEQUENCE [LARGE SCALE GENOMIC DNA]</scope>
    <source>
        <strain evidence="1 2">JCM 12215</strain>
    </source>
</reference>
<evidence type="ECO:0000313" key="1">
    <source>
        <dbReference type="EMBL" id="RNB65230.1"/>
    </source>
</evidence>
<dbReference type="Pfam" id="PF04199">
    <property type="entry name" value="Cyclase"/>
    <property type="match status" value="1"/>
</dbReference>
<dbReference type="PANTHER" id="PTHR31118:SF12">
    <property type="entry name" value="CYCLASE-LIKE PROTEIN 2"/>
    <property type="match status" value="1"/>
</dbReference>
<accession>A0A3M8BPA0</accession>
<dbReference type="InterPro" id="IPR037175">
    <property type="entry name" value="KFase_sf"/>
</dbReference>
<proteinExistence type="predicted"/>
<keyword evidence="2" id="KW-1185">Reference proteome</keyword>
<dbReference type="RefSeq" id="WP_122911372.1">
    <property type="nucleotide sequence ID" value="NZ_CBCSBE010000042.1"/>
</dbReference>
<evidence type="ECO:0000313" key="2">
    <source>
        <dbReference type="Proteomes" id="UP000282028"/>
    </source>
</evidence>
<name>A0A3M8BPA0_9BACL</name>
<dbReference type="PANTHER" id="PTHR31118">
    <property type="entry name" value="CYCLASE-LIKE PROTEIN 2"/>
    <property type="match status" value="1"/>
</dbReference>
<dbReference type="InterPro" id="IPR007325">
    <property type="entry name" value="KFase/CYL"/>
</dbReference>
<organism evidence="1 2">
    <name type="scientific">Brevibacillus invocatus</name>
    <dbReference type="NCBI Taxonomy" id="173959"/>
    <lineage>
        <taxon>Bacteria</taxon>
        <taxon>Bacillati</taxon>
        <taxon>Bacillota</taxon>
        <taxon>Bacilli</taxon>
        <taxon>Bacillales</taxon>
        <taxon>Paenibacillaceae</taxon>
        <taxon>Brevibacillus</taxon>
    </lineage>
</organism>
<dbReference type="OrthoDB" id="9796085at2"/>
<dbReference type="GO" id="GO:0019441">
    <property type="term" value="P:L-tryptophan catabolic process to kynurenine"/>
    <property type="evidence" value="ECO:0007669"/>
    <property type="project" value="InterPro"/>
</dbReference>